<protein>
    <recommendedName>
        <fullName evidence="1">EF-hand domain-containing protein</fullName>
    </recommendedName>
</protein>
<dbReference type="SUPFAM" id="SSF47473">
    <property type="entry name" value="EF-hand"/>
    <property type="match status" value="1"/>
</dbReference>
<accession>A0A3D8L4R6</accession>
<feature type="domain" description="EF-hand" evidence="1">
    <location>
        <begin position="53"/>
        <end position="88"/>
    </location>
</feature>
<proteinExistence type="predicted"/>
<evidence type="ECO:0000313" key="3">
    <source>
        <dbReference type="Proteomes" id="UP000256708"/>
    </source>
</evidence>
<dbReference type="Pfam" id="PF13202">
    <property type="entry name" value="EF-hand_5"/>
    <property type="match status" value="2"/>
</dbReference>
<dbReference type="InterPro" id="IPR011992">
    <property type="entry name" value="EF-hand-dom_pair"/>
</dbReference>
<evidence type="ECO:0000313" key="2">
    <source>
        <dbReference type="EMBL" id="RDV11922.1"/>
    </source>
</evidence>
<dbReference type="AlphaFoldDB" id="A0A3D8L4R6"/>
<reference evidence="3" key="1">
    <citation type="submission" date="2018-08" db="EMBL/GenBank/DDBJ databases">
        <authorList>
            <person name="Liu Z.-W."/>
            <person name="Du Z.-J."/>
        </authorList>
    </citation>
    <scope>NUCLEOTIDE SEQUENCE [LARGE SCALE GENOMIC DNA]</scope>
    <source>
        <strain evidence="3">H4X</strain>
    </source>
</reference>
<dbReference type="InterPro" id="IPR018247">
    <property type="entry name" value="EF_Hand_1_Ca_BS"/>
</dbReference>
<organism evidence="2 3">
    <name type="scientific">Pontibacter diazotrophicus</name>
    <dbReference type="NCBI Taxonomy" id="1400979"/>
    <lineage>
        <taxon>Bacteria</taxon>
        <taxon>Pseudomonadati</taxon>
        <taxon>Bacteroidota</taxon>
        <taxon>Cytophagia</taxon>
        <taxon>Cytophagales</taxon>
        <taxon>Hymenobacteraceae</taxon>
        <taxon>Pontibacter</taxon>
    </lineage>
</organism>
<dbReference type="PROSITE" id="PS51257">
    <property type="entry name" value="PROKAR_LIPOPROTEIN"/>
    <property type="match status" value="1"/>
</dbReference>
<dbReference type="Gene3D" id="1.10.238.10">
    <property type="entry name" value="EF-hand"/>
    <property type="match status" value="2"/>
</dbReference>
<dbReference type="Proteomes" id="UP000256708">
    <property type="component" value="Unassembled WGS sequence"/>
</dbReference>
<dbReference type="EMBL" id="QRGR01000036">
    <property type="protein sequence ID" value="RDV11922.1"/>
    <property type="molecule type" value="Genomic_DNA"/>
</dbReference>
<sequence>MKERRSLKAIRNGRCFFILAAITACTYGETEVAEDDVETDDVAVTDTLIEEEIDTTLMTSYYKAWDVDGDGFLSEEEFTSGFYQIWDLNKDGRVSTGEWTTVTSDYNYNIDARDWQPWDTDGDGFIERVEFDAVFPRTGLYGTWDTDGDGLIEEREYISGSFNIWDTDGDEVLDEAEYVQ</sequence>
<dbReference type="OrthoDB" id="9816120at2"/>
<dbReference type="InterPro" id="IPR002048">
    <property type="entry name" value="EF_hand_dom"/>
</dbReference>
<dbReference type="RefSeq" id="WP_115567969.1">
    <property type="nucleotide sequence ID" value="NZ_QRGR01000036.1"/>
</dbReference>
<dbReference type="GO" id="GO:0005509">
    <property type="term" value="F:calcium ion binding"/>
    <property type="evidence" value="ECO:0007669"/>
    <property type="project" value="InterPro"/>
</dbReference>
<name>A0A3D8L4R6_9BACT</name>
<keyword evidence="3" id="KW-1185">Reference proteome</keyword>
<feature type="domain" description="EF-hand" evidence="1">
    <location>
        <begin position="153"/>
        <end position="180"/>
    </location>
</feature>
<dbReference type="PROSITE" id="PS50222">
    <property type="entry name" value="EF_HAND_2"/>
    <property type="match status" value="2"/>
</dbReference>
<gene>
    <name evidence="2" type="ORF">DXT99_23135</name>
</gene>
<dbReference type="PROSITE" id="PS00018">
    <property type="entry name" value="EF_HAND_1"/>
    <property type="match status" value="2"/>
</dbReference>
<comment type="caution">
    <text evidence="2">The sequence shown here is derived from an EMBL/GenBank/DDBJ whole genome shotgun (WGS) entry which is preliminary data.</text>
</comment>
<evidence type="ECO:0000259" key="1">
    <source>
        <dbReference type="PROSITE" id="PS50222"/>
    </source>
</evidence>